<accession>A0A0N1HPS4</accession>
<sequence>MEDERWMDVGQVSRRGDKKNIFAPSAPPLQRYAPAPQPLRRTASLFDTLSSTSSDVHFIDTIATIATIACKIARGWEETTAYLPSAARLPVLRTHGAQKVDHIHPSDGPSPPITTPSVDASPVVDDELFLHHAISSLCVKNFALMPHSATTTTSSLLFSMFTLGHSTSGLFSAHLHHPSPSTTIRE</sequence>
<dbReference type="EMBL" id="LFJN01000025">
    <property type="protein sequence ID" value="KPI37303.1"/>
    <property type="molecule type" value="Genomic_DNA"/>
</dbReference>
<keyword evidence="2" id="KW-1185">Reference proteome</keyword>
<dbReference type="RefSeq" id="XP_017997266.1">
    <property type="nucleotide sequence ID" value="XM_018141311.1"/>
</dbReference>
<dbReference type="VEuPathDB" id="FungiDB:AB675_1421"/>
<gene>
    <name evidence="1" type="ORF">AB675_1421</name>
</gene>
<evidence type="ECO:0000313" key="2">
    <source>
        <dbReference type="Proteomes" id="UP000038010"/>
    </source>
</evidence>
<dbReference type="AlphaFoldDB" id="A0A0N1HPS4"/>
<dbReference type="GeneID" id="28733191"/>
<proteinExistence type="predicted"/>
<name>A0A0N1HPS4_9EURO</name>
<protein>
    <submittedName>
        <fullName evidence="1">Uncharacterized protein</fullName>
    </submittedName>
</protein>
<evidence type="ECO:0000313" key="1">
    <source>
        <dbReference type="EMBL" id="KPI37303.1"/>
    </source>
</evidence>
<dbReference type="Proteomes" id="UP000038010">
    <property type="component" value="Unassembled WGS sequence"/>
</dbReference>
<reference evidence="1 2" key="1">
    <citation type="submission" date="2015-06" db="EMBL/GenBank/DDBJ databases">
        <title>Draft genome of the ant-associated black yeast Phialophora attae CBS 131958.</title>
        <authorList>
            <person name="Moreno L.F."/>
            <person name="Stielow B.J."/>
            <person name="de Hoog S."/>
            <person name="Vicente V.A."/>
            <person name="Weiss V.A."/>
            <person name="de Vries M."/>
            <person name="Cruz L.M."/>
            <person name="Souza E.M."/>
        </authorList>
    </citation>
    <scope>NUCLEOTIDE SEQUENCE [LARGE SCALE GENOMIC DNA]</scope>
    <source>
        <strain evidence="1 2">CBS 131958</strain>
    </source>
</reference>
<organism evidence="1 2">
    <name type="scientific">Cyphellophora attinorum</name>
    <dbReference type="NCBI Taxonomy" id="1664694"/>
    <lineage>
        <taxon>Eukaryota</taxon>
        <taxon>Fungi</taxon>
        <taxon>Dikarya</taxon>
        <taxon>Ascomycota</taxon>
        <taxon>Pezizomycotina</taxon>
        <taxon>Eurotiomycetes</taxon>
        <taxon>Chaetothyriomycetidae</taxon>
        <taxon>Chaetothyriales</taxon>
        <taxon>Cyphellophoraceae</taxon>
        <taxon>Cyphellophora</taxon>
    </lineage>
</organism>
<comment type="caution">
    <text evidence="1">The sequence shown here is derived from an EMBL/GenBank/DDBJ whole genome shotgun (WGS) entry which is preliminary data.</text>
</comment>